<keyword evidence="2" id="KW-1185">Reference proteome</keyword>
<dbReference type="OrthoDB" id="1936739at2759"/>
<comment type="caution">
    <text evidence="1">The sequence shown here is derived from an EMBL/GenBank/DDBJ whole genome shotgun (WGS) entry which is preliminary data.</text>
</comment>
<dbReference type="Proteomes" id="UP000828251">
    <property type="component" value="Unassembled WGS sequence"/>
</dbReference>
<gene>
    <name evidence="1" type="ORF">J1N35_034847</name>
</gene>
<organism evidence="1 2">
    <name type="scientific">Gossypium stocksii</name>
    <dbReference type="NCBI Taxonomy" id="47602"/>
    <lineage>
        <taxon>Eukaryota</taxon>
        <taxon>Viridiplantae</taxon>
        <taxon>Streptophyta</taxon>
        <taxon>Embryophyta</taxon>
        <taxon>Tracheophyta</taxon>
        <taxon>Spermatophyta</taxon>
        <taxon>Magnoliopsida</taxon>
        <taxon>eudicotyledons</taxon>
        <taxon>Gunneridae</taxon>
        <taxon>Pentapetalae</taxon>
        <taxon>rosids</taxon>
        <taxon>malvids</taxon>
        <taxon>Malvales</taxon>
        <taxon>Malvaceae</taxon>
        <taxon>Malvoideae</taxon>
        <taxon>Gossypium</taxon>
    </lineage>
</organism>
<evidence type="ECO:0000313" key="1">
    <source>
        <dbReference type="EMBL" id="KAH1056782.1"/>
    </source>
</evidence>
<proteinExistence type="predicted"/>
<accession>A0A9D3ZQX6</accession>
<protein>
    <submittedName>
        <fullName evidence="1">Uncharacterized protein</fullName>
    </submittedName>
</protein>
<dbReference type="AlphaFoldDB" id="A0A9D3ZQX6"/>
<reference evidence="1 2" key="1">
    <citation type="journal article" date="2021" name="Plant Biotechnol. J.">
        <title>Multi-omics assisted identification of the key and species-specific regulatory components of drought-tolerant mechanisms in Gossypium stocksii.</title>
        <authorList>
            <person name="Yu D."/>
            <person name="Ke L."/>
            <person name="Zhang D."/>
            <person name="Wu Y."/>
            <person name="Sun Y."/>
            <person name="Mei J."/>
            <person name="Sun J."/>
            <person name="Sun Y."/>
        </authorList>
    </citation>
    <scope>NUCLEOTIDE SEQUENCE [LARGE SCALE GENOMIC DNA]</scope>
    <source>
        <strain evidence="2">cv. E1</strain>
        <tissue evidence="1">Leaf</tissue>
    </source>
</reference>
<sequence length="108" mass="12192">MGVRIGSIRLSTNGLAVTGPQFWLSSFGDVVCEFCRATKQEMQDISGCLLHLQSWALYKMSFLASIGHQPPMWPLANRTPVIRNGSGGDESRIEFKLFDWKRKDLDMI</sequence>
<evidence type="ECO:0000313" key="2">
    <source>
        <dbReference type="Proteomes" id="UP000828251"/>
    </source>
</evidence>
<name>A0A9D3ZQX6_9ROSI</name>
<dbReference type="EMBL" id="JAIQCV010000010">
    <property type="protein sequence ID" value="KAH1056782.1"/>
    <property type="molecule type" value="Genomic_DNA"/>
</dbReference>